<dbReference type="Proteomes" id="UP000620156">
    <property type="component" value="Unassembled WGS sequence"/>
</dbReference>
<evidence type="ECO:0000313" key="2">
    <source>
        <dbReference type="Proteomes" id="UP000620156"/>
    </source>
</evidence>
<name>A0A918EQC8_9ACTN</name>
<gene>
    <name evidence="1" type="ORF">GCM10010145_25690</name>
</gene>
<evidence type="ECO:0000313" key="1">
    <source>
        <dbReference type="EMBL" id="GGQ54931.1"/>
    </source>
</evidence>
<reference evidence="1" key="1">
    <citation type="journal article" date="2014" name="Int. J. Syst. Evol. Microbiol.">
        <title>Complete genome sequence of Corynebacterium casei LMG S-19264T (=DSM 44701T), isolated from a smear-ripened cheese.</title>
        <authorList>
            <consortium name="US DOE Joint Genome Institute (JGI-PGF)"/>
            <person name="Walter F."/>
            <person name="Albersmeier A."/>
            <person name="Kalinowski J."/>
            <person name="Ruckert C."/>
        </authorList>
    </citation>
    <scope>NUCLEOTIDE SEQUENCE</scope>
    <source>
        <strain evidence="1">JCM 3131</strain>
    </source>
</reference>
<comment type="caution">
    <text evidence="1">The sequence shown here is derived from an EMBL/GenBank/DDBJ whole genome shotgun (WGS) entry which is preliminary data.</text>
</comment>
<sequence length="62" mass="6442">MPPIVGQTPVRGPGLPAAGTRVTVDGAAPAYHRAEITSVAASRPAYARTTLMTRRTAKARAQ</sequence>
<keyword evidence="2" id="KW-1185">Reference proteome</keyword>
<proteinExistence type="predicted"/>
<dbReference type="AlphaFoldDB" id="A0A918EQC8"/>
<dbReference type="EMBL" id="BMQK01000004">
    <property type="protein sequence ID" value="GGQ54931.1"/>
    <property type="molecule type" value="Genomic_DNA"/>
</dbReference>
<reference evidence="1" key="2">
    <citation type="submission" date="2020-09" db="EMBL/GenBank/DDBJ databases">
        <authorList>
            <person name="Sun Q."/>
            <person name="Ohkuma M."/>
        </authorList>
    </citation>
    <scope>NUCLEOTIDE SEQUENCE</scope>
    <source>
        <strain evidence="1">JCM 3131</strain>
    </source>
</reference>
<organism evidence="1 2">
    <name type="scientific">Streptomyces ruber</name>
    <dbReference type="NCBI Taxonomy" id="83378"/>
    <lineage>
        <taxon>Bacteria</taxon>
        <taxon>Bacillati</taxon>
        <taxon>Actinomycetota</taxon>
        <taxon>Actinomycetes</taxon>
        <taxon>Kitasatosporales</taxon>
        <taxon>Streptomycetaceae</taxon>
        <taxon>Streptomyces</taxon>
    </lineage>
</organism>
<protein>
    <submittedName>
        <fullName evidence="1">Uncharacterized protein</fullName>
    </submittedName>
</protein>
<accession>A0A918EQC8</accession>